<dbReference type="EMBL" id="JAAIKE010000001">
    <property type="protein sequence ID" value="NEX45781.1"/>
    <property type="molecule type" value="Genomic_DNA"/>
</dbReference>
<organism evidence="1 2">
    <name type="scientific">Pseudotabrizicola algicola</name>
    <dbReference type="NCBI Taxonomy" id="2709381"/>
    <lineage>
        <taxon>Bacteria</taxon>
        <taxon>Pseudomonadati</taxon>
        <taxon>Pseudomonadota</taxon>
        <taxon>Alphaproteobacteria</taxon>
        <taxon>Rhodobacterales</taxon>
        <taxon>Paracoccaceae</taxon>
        <taxon>Pseudotabrizicola</taxon>
    </lineage>
</organism>
<accession>A0A6B3RK35</accession>
<reference evidence="1 2" key="1">
    <citation type="submission" date="2020-02" db="EMBL/GenBank/DDBJ databases">
        <title>Rhodobacter algicola sp. nov., isolated from microalga culture.</title>
        <authorList>
            <person name="Park C.-Y."/>
        </authorList>
    </citation>
    <scope>NUCLEOTIDE SEQUENCE [LARGE SCALE GENOMIC DNA]</scope>
    <source>
        <strain evidence="1 2">ETT8</strain>
    </source>
</reference>
<proteinExistence type="predicted"/>
<keyword evidence="2" id="KW-1185">Reference proteome</keyword>
<evidence type="ECO:0000313" key="1">
    <source>
        <dbReference type="EMBL" id="NEX45781.1"/>
    </source>
</evidence>
<comment type="caution">
    <text evidence="1">The sequence shown here is derived from an EMBL/GenBank/DDBJ whole genome shotgun (WGS) entry which is preliminary data.</text>
</comment>
<sequence>MIETGVSAVSGLTIPAALGLRREAPPRATVLSDAFWERYDSTTLFYIALHDAATRQLHVFAPPLLNFAPLVRRAQFSIDGAPLSAPRLSHADKFDRLVFDRVPTGAMLTMTVDGTQSAMPVTACDPARFAGRRVIYTMSKNNDLPWIRDWLLWYQRLHKADAVLFVDNASTAYDAGALGATLGAVAGYKAAQLVQAPFRYGPDMATATNSTYGEFVQTAFLNAFWMQSLRYARAMLNVDVDELIFSARGDAIFDAVETAPYGIVMASGQWRYARPGPTEVRHIDHTLALPNDASCPPKYCLRPGGLAARQGLKVHGVRNFKRMPFVNRREFFFLHCRNISNSWKYERMHNDYAAMIEDPATQAMLMRGLAESVPS</sequence>
<evidence type="ECO:0000313" key="2">
    <source>
        <dbReference type="Proteomes" id="UP000481421"/>
    </source>
</evidence>
<gene>
    <name evidence="1" type="ORF">G3572_06160</name>
</gene>
<dbReference type="Proteomes" id="UP000481421">
    <property type="component" value="Unassembled WGS sequence"/>
</dbReference>
<protein>
    <submittedName>
        <fullName evidence="1">Uncharacterized protein</fullName>
    </submittedName>
</protein>
<dbReference type="AlphaFoldDB" id="A0A6B3RK35"/>
<name>A0A6B3RK35_9RHOB</name>
<dbReference type="RefSeq" id="WP_164609742.1">
    <property type="nucleotide sequence ID" value="NZ_JAAIKE010000001.1"/>
</dbReference>